<evidence type="ECO:0000313" key="2">
    <source>
        <dbReference type="EMBL" id="MQA19735.1"/>
    </source>
</evidence>
<evidence type="ECO:0000313" key="3">
    <source>
        <dbReference type="Proteomes" id="UP000444318"/>
    </source>
</evidence>
<keyword evidence="3" id="KW-1185">Reference proteome</keyword>
<dbReference type="RefSeq" id="WP_008449795.1">
    <property type="nucleotide sequence ID" value="NZ_WHUF01000002.1"/>
</dbReference>
<comment type="caution">
    <text evidence="2">The sequence shown here is derived from an EMBL/GenBank/DDBJ whole genome shotgun (WGS) entry which is preliminary data.</text>
</comment>
<dbReference type="Proteomes" id="UP000444318">
    <property type="component" value="Unassembled WGS sequence"/>
</dbReference>
<proteinExistence type="predicted"/>
<gene>
    <name evidence="2" type="ORF">GEV01_09475</name>
</gene>
<dbReference type="SUPFAM" id="SSF56399">
    <property type="entry name" value="ADP-ribosylation"/>
    <property type="match status" value="1"/>
</dbReference>
<reference evidence="2 3" key="1">
    <citation type="submission" date="2019-10" db="EMBL/GenBank/DDBJ databases">
        <title>Two novel species isolated from a subtropical stream in China.</title>
        <authorList>
            <person name="Lu H."/>
        </authorList>
    </citation>
    <scope>NUCLEOTIDE SEQUENCE [LARGE SCALE GENOMIC DNA]</scope>
    <source>
        <strain evidence="2 3">FT103W</strain>
    </source>
</reference>
<evidence type="ECO:0000256" key="1">
    <source>
        <dbReference type="SAM" id="MobiDB-lite"/>
    </source>
</evidence>
<dbReference type="AlphaFoldDB" id="A0A843S5W3"/>
<accession>A0A843S5W3</accession>
<organism evidence="2 3">
    <name type="scientific">Rugamonas rivuli</name>
    <dbReference type="NCBI Taxonomy" id="2743358"/>
    <lineage>
        <taxon>Bacteria</taxon>
        <taxon>Pseudomonadati</taxon>
        <taxon>Pseudomonadota</taxon>
        <taxon>Betaproteobacteria</taxon>
        <taxon>Burkholderiales</taxon>
        <taxon>Oxalobacteraceae</taxon>
        <taxon>Telluria group</taxon>
        <taxon>Rugamonas</taxon>
    </lineage>
</organism>
<feature type="region of interest" description="Disordered" evidence="1">
    <location>
        <begin position="206"/>
        <end position="226"/>
    </location>
</feature>
<sequence length="226" mass="25050">MMRDIAGPAVVAYHGCDLSVATDVVSGSIPHLLPSKNPYDWLGDGIYFFEDDPVRAQKFAETAAEMPALRLTAKPILRPYAVGAVIRLGHCLDLSKQNGIDEFRLAYETLVQSMGEEQELPTNRAASQEDKEGILHHLDRAIINFIHGQRLSLGQQAYDTVRGFFWQGAPVCPTSAIGRLSHVQIAVRNTACVLGYFHPQSPTADRFQGLERIPPPPYRKKIRSAK</sequence>
<dbReference type="EMBL" id="WHUF01000002">
    <property type="protein sequence ID" value="MQA19735.1"/>
    <property type="molecule type" value="Genomic_DNA"/>
</dbReference>
<name>A0A843S5W3_9BURK</name>
<protein>
    <submittedName>
        <fullName evidence="2">Uncharacterized protein</fullName>
    </submittedName>
</protein>